<evidence type="ECO:0000313" key="1">
    <source>
        <dbReference type="EMBL" id="RIH83210.1"/>
    </source>
</evidence>
<keyword evidence="2" id="KW-1185">Reference proteome</keyword>
<evidence type="ECO:0000313" key="2">
    <source>
        <dbReference type="Proteomes" id="UP000265341"/>
    </source>
</evidence>
<organism evidence="1 2">
    <name type="scientific">Calidithermus roseus</name>
    <dbReference type="NCBI Taxonomy" id="1644118"/>
    <lineage>
        <taxon>Bacteria</taxon>
        <taxon>Thermotogati</taxon>
        <taxon>Deinococcota</taxon>
        <taxon>Deinococci</taxon>
        <taxon>Thermales</taxon>
        <taxon>Thermaceae</taxon>
        <taxon>Calidithermus</taxon>
    </lineage>
</organism>
<dbReference type="AlphaFoldDB" id="A0A399EIV3"/>
<sequence length="241" mass="26405">MGYLYSLDRCHELQLGVLRYEHGTNFGGPGPLFARENVSGSLEQLPAWMARGAAGALGDRARAVWEVLSRADPAALPPRLRAVLAGAGVGPDPGVSVRLTLFSTGHVAVFVSEQRPGLGHLPLWQGLFNPDGSRSPKLRDHEAEALRRALPHLPERPEALLLLRGLARALRWLEGGDALDGWGTPQPPLEPSQRERLRPVVEQAVLEWQGDLLAWLEDGRPRWRWLEAALLDPAKPASPRA</sequence>
<reference evidence="1 2" key="1">
    <citation type="submission" date="2018-08" db="EMBL/GenBank/DDBJ databases">
        <title>Meiothermus roseus NBRC 110900 genome sequencing project.</title>
        <authorList>
            <person name="Da Costa M.S."/>
            <person name="Albuquerque L."/>
            <person name="Raposo P."/>
            <person name="Froufe H.J.C."/>
            <person name="Barroso C.S."/>
            <person name="Egas C."/>
        </authorList>
    </citation>
    <scope>NUCLEOTIDE SEQUENCE [LARGE SCALE GENOMIC DNA]</scope>
    <source>
        <strain evidence="1 2">NBRC 110900</strain>
    </source>
</reference>
<comment type="caution">
    <text evidence="1">The sequence shown here is derived from an EMBL/GenBank/DDBJ whole genome shotgun (WGS) entry which is preliminary data.</text>
</comment>
<name>A0A399EIV3_9DEIN</name>
<dbReference type="EMBL" id="QWLA01000082">
    <property type="protein sequence ID" value="RIH83210.1"/>
    <property type="molecule type" value="Genomic_DNA"/>
</dbReference>
<accession>A0A399EIV3</accession>
<proteinExistence type="predicted"/>
<dbReference type="Proteomes" id="UP000265341">
    <property type="component" value="Unassembled WGS sequence"/>
</dbReference>
<dbReference type="RefSeq" id="WP_119279878.1">
    <property type="nucleotide sequence ID" value="NZ_QWLA01000082.1"/>
</dbReference>
<gene>
    <name evidence="1" type="ORF">Mrose_03122</name>
</gene>
<protein>
    <submittedName>
        <fullName evidence="1">Uncharacterized protein</fullName>
    </submittedName>
</protein>